<evidence type="ECO:0000256" key="3">
    <source>
        <dbReference type="ARBA" id="ARBA00023163"/>
    </source>
</evidence>
<dbReference type="InterPro" id="IPR036271">
    <property type="entry name" value="Tet_transcr_reg_TetR-rel_C_sf"/>
</dbReference>
<sequence length="302" mass="32726">MASNTVVPVPSDGVDSARTPDSSADAALDATPADSEGDAPAGDAPTHAPEIGTTPGPTDQIPRPADVTRRLALLWAPPAPPTRGRKARLTLDEVVTAGIAVAQEVGLDALSMRRVAARLGMGAMSLYTYVPGRTELVDLMIDRAFAELDLPTADAPWRDGLSRYAREVWTLYQRHPWILQTNMWRLPLAPHVLDAQEAGLRTLVDTGLPAEQVVEILGLVDAFVRGLARAAVAESVENDASGMSTDEYWTSMSSFWTDWFDVERYPVMTRIWEAGGFDAPTDPFDASLDRLLDGVEMTIDRA</sequence>
<dbReference type="RefSeq" id="WP_084689772.1">
    <property type="nucleotide sequence ID" value="NZ_JOFV01000003.1"/>
</dbReference>
<evidence type="ECO:0000313" key="8">
    <source>
        <dbReference type="EMBL" id="RXR32722.1"/>
    </source>
</evidence>
<dbReference type="SUPFAM" id="SSF48498">
    <property type="entry name" value="Tetracyclin repressor-like, C-terminal domain"/>
    <property type="match status" value="1"/>
</dbReference>
<reference evidence="9 10" key="1">
    <citation type="submission" date="2019-01" db="EMBL/GenBank/DDBJ databases">
        <title>Oerskovia turbata Genome sequencing and assembly.</title>
        <authorList>
            <person name="Dou T."/>
        </authorList>
    </citation>
    <scope>NUCLEOTIDE SEQUENCE [LARGE SCALE GENOMIC DNA]</scope>
    <source>
        <strain evidence="8 9">JCM12123</strain>
        <strain evidence="7 10">JCM3160</strain>
    </source>
</reference>
<gene>
    <name evidence="7" type="ORF">EQW73_10820</name>
    <name evidence="8" type="ORF">EQW78_13365</name>
</gene>
<dbReference type="OrthoDB" id="2570341at2"/>
<dbReference type="InterPro" id="IPR050109">
    <property type="entry name" value="HTH-type_TetR-like_transc_reg"/>
</dbReference>
<dbReference type="InterPro" id="IPR001647">
    <property type="entry name" value="HTH_TetR"/>
</dbReference>
<dbReference type="Proteomes" id="UP000289805">
    <property type="component" value="Unassembled WGS sequence"/>
</dbReference>
<keyword evidence="1" id="KW-0805">Transcription regulation</keyword>
<dbReference type="InterPro" id="IPR009057">
    <property type="entry name" value="Homeodomain-like_sf"/>
</dbReference>
<evidence type="ECO:0000256" key="2">
    <source>
        <dbReference type="ARBA" id="ARBA00023125"/>
    </source>
</evidence>
<evidence type="ECO:0000256" key="4">
    <source>
        <dbReference type="PROSITE-ProRule" id="PRU00335"/>
    </source>
</evidence>
<dbReference type="Gene3D" id="1.10.357.10">
    <property type="entry name" value="Tetracycline Repressor, domain 2"/>
    <property type="match status" value="1"/>
</dbReference>
<evidence type="ECO:0000313" key="10">
    <source>
        <dbReference type="Proteomes" id="UP000290517"/>
    </source>
</evidence>
<dbReference type="PANTHER" id="PTHR30055:SF151">
    <property type="entry name" value="TRANSCRIPTIONAL REGULATORY PROTEIN"/>
    <property type="match status" value="1"/>
</dbReference>
<dbReference type="InterPro" id="IPR004111">
    <property type="entry name" value="Repressor_TetR_C"/>
</dbReference>
<accession>A0A4Q1KRZ1</accession>
<evidence type="ECO:0000256" key="5">
    <source>
        <dbReference type="SAM" id="MobiDB-lite"/>
    </source>
</evidence>
<dbReference type="PANTHER" id="PTHR30055">
    <property type="entry name" value="HTH-TYPE TRANSCRIPTIONAL REGULATOR RUTR"/>
    <property type="match status" value="1"/>
</dbReference>
<keyword evidence="3" id="KW-0804">Transcription</keyword>
<name>A0A4Q1KRZ1_9CELL</name>
<dbReference type="GO" id="GO:0045892">
    <property type="term" value="P:negative regulation of DNA-templated transcription"/>
    <property type="evidence" value="ECO:0007669"/>
    <property type="project" value="InterPro"/>
</dbReference>
<dbReference type="SUPFAM" id="SSF46689">
    <property type="entry name" value="Homeodomain-like"/>
    <property type="match status" value="1"/>
</dbReference>
<evidence type="ECO:0000313" key="9">
    <source>
        <dbReference type="Proteomes" id="UP000289805"/>
    </source>
</evidence>
<feature type="DNA-binding region" description="H-T-H motif" evidence="4">
    <location>
        <begin position="111"/>
        <end position="130"/>
    </location>
</feature>
<dbReference type="EMBL" id="SDJR01000006">
    <property type="protein sequence ID" value="RXR25337.1"/>
    <property type="molecule type" value="Genomic_DNA"/>
</dbReference>
<dbReference type="Gene3D" id="1.10.10.60">
    <property type="entry name" value="Homeodomain-like"/>
    <property type="match status" value="1"/>
</dbReference>
<protein>
    <submittedName>
        <fullName evidence="8">TetR/AcrR family transcriptional regulator</fullName>
    </submittedName>
</protein>
<feature type="region of interest" description="Disordered" evidence="5">
    <location>
        <begin position="1"/>
        <end position="63"/>
    </location>
</feature>
<dbReference type="AlphaFoldDB" id="A0A4Q1KRZ1"/>
<dbReference type="GO" id="GO:0000976">
    <property type="term" value="F:transcription cis-regulatory region binding"/>
    <property type="evidence" value="ECO:0007669"/>
    <property type="project" value="TreeGrafter"/>
</dbReference>
<feature type="domain" description="HTH tetR-type" evidence="6">
    <location>
        <begin position="88"/>
        <end position="148"/>
    </location>
</feature>
<dbReference type="PROSITE" id="PS50977">
    <property type="entry name" value="HTH_TETR_2"/>
    <property type="match status" value="1"/>
</dbReference>
<organism evidence="8 9">
    <name type="scientific">Oerskovia turbata</name>
    <dbReference type="NCBI Taxonomy" id="1713"/>
    <lineage>
        <taxon>Bacteria</taxon>
        <taxon>Bacillati</taxon>
        <taxon>Actinomycetota</taxon>
        <taxon>Actinomycetes</taxon>
        <taxon>Micrococcales</taxon>
        <taxon>Cellulomonadaceae</taxon>
        <taxon>Oerskovia</taxon>
    </lineage>
</organism>
<dbReference type="Pfam" id="PF00440">
    <property type="entry name" value="TetR_N"/>
    <property type="match status" value="1"/>
</dbReference>
<evidence type="ECO:0000256" key="1">
    <source>
        <dbReference type="ARBA" id="ARBA00023015"/>
    </source>
</evidence>
<proteinExistence type="predicted"/>
<dbReference type="Pfam" id="PF02909">
    <property type="entry name" value="TetR_C_1"/>
    <property type="match status" value="1"/>
</dbReference>
<keyword evidence="10" id="KW-1185">Reference proteome</keyword>
<evidence type="ECO:0000313" key="7">
    <source>
        <dbReference type="EMBL" id="RXR25337.1"/>
    </source>
</evidence>
<dbReference type="Proteomes" id="UP000290517">
    <property type="component" value="Unassembled WGS sequence"/>
</dbReference>
<keyword evidence="2 4" id="KW-0238">DNA-binding</keyword>
<dbReference type="STRING" id="1713.GCA_000718325_00697"/>
<evidence type="ECO:0000259" key="6">
    <source>
        <dbReference type="PROSITE" id="PS50977"/>
    </source>
</evidence>
<dbReference type="GO" id="GO:0003700">
    <property type="term" value="F:DNA-binding transcription factor activity"/>
    <property type="evidence" value="ECO:0007669"/>
    <property type="project" value="TreeGrafter"/>
</dbReference>
<comment type="caution">
    <text evidence="8">The sequence shown here is derived from an EMBL/GenBank/DDBJ whole genome shotgun (WGS) entry which is preliminary data.</text>
</comment>
<dbReference type="EMBL" id="SDJQ01000017">
    <property type="protein sequence ID" value="RXR32722.1"/>
    <property type="molecule type" value="Genomic_DNA"/>
</dbReference>